<evidence type="ECO:0000313" key="2">
    <source>
        <dbReference type="Proteomes" id="UP000218334"/>
    </source>
</evidence>
<evidence type="ECO:0000313" key="1">
    <source>
        <dbReference type="EMBL" id="PBK73509.1"/>
    </source>
</evidence>
<name>A0A2H3BRN3_9AGAR</name>
<protein>
    <submittedName>
        <fullName evidence="1">Uncharacterized protein</fullName>
    </submittedName>
</protein>
<keyword evidence="2" id="KW-1185">Reference proteome</keyword>
<dbReference type="Proteomes" id="UP000218334">
    <property type="component" value="Unassembled WGS sequence"/>
</dbReference>
<reference evidence="2" key="1">
    <citation type="journal article" date="2017" name="Nat. Ecol. Evol.">
        <title>Genome expansion and lineage-specific genetic innovations in the forest pathogenic fungi Armillaria.</title>
        <authorList>
            <person name="Sipos G."/>
            <person name="Prasanna A.N."/>
            <person name="Walter M.C."/>
            <person name="O'Connor E."/>
            <person name="Balint B."/>
            <person name="Krizsan K."/>
            <person name="Kiss B."/>
            <person name="Hess J."/>
            <person name="Varga T."/>
            <person name="Slot J."/>
            <person name="Riley R."/>
            <person name="Boka B."/>
            <person name="Rigling D."/>
            <person name="Barry K."/>
            <person name="Lee J."/>
            <person name="Mihaltcheva S."/>
            <person name="LaButti K."/>
            <person name="Lipzen A."/>
            <person name="Waldron R."/>
            <person name="Moloney N.M."/>
            <person name="Sperisen C."/>
            <person name="Kredics L."/>
            <person name="Vagvoelgyi C."/>
            <person name="Patrignani A."/>
            <person name="Fitzpatrick D."/>
            <person name="Nagy I."/>
            <person name="Doyle S."/>
            <person name="Anderson J.B."/>
            <person name="Grigoriev I.V."/>
            <person name="Gueldener U."/>
            <person name="Muensterkoetter M."/>
            <person name="Nagy L.G."/>
        </authorList>
    </citation>
    <scope>NUCLEOTIDE SEQUENCE [LARGE SCALE GENOMIC DNA]</scope>
    <source>
        <strain evidence="2">28-4</strain>
    </source>
</reference>
<sequence>MTTALIQLDRSMQNDQNSFQLYALQSVSYLSLKIRLKGTQRRKCMLYFSTFHPTIPCMSLLLYLEIILGATNNLLIFHLRHLNLHFELSSLRNVGIMR</sequence>
<dbReference type="EMBL" id="KZ293420">
    <property type="protein sequence ID" value="PBK73509.1"/>
    <property type="molecule type" value="Genomic_DNA"/>
</dbReference>
<dbReference type="AlphaFoldDB" id="A0A2H3BRN3"/>
<organism evidence="1 2">
    <name type="scientific">Armillaria solidipes</name>
    <dbReference type="NCBI Taxonomy" id="1076256"/>
    <lineage>
        <taxon>Eukaryota</taxon>
        <taxon>Fungi</taxon>
        <taxon>Dikarya</taxon>
        <taxon>Basidiomycota</taxon>
        <taxon>Agaricomycotina</taxon>
        <taxon>Agaricomycetes</taxon>
        <taxon>Agaricomycetidae</taxon>
        <taxon>Agaricales</taxon>
        <taxon>Marasmiineae</taxon>
        <taxon>Physalacriaceae</taxon>
        <taxon>Armillaria</taxon>
    </lineage>
</organism>
<gene>
    <name evidence="1" type="ORF">ARMSODRAFT_637312</name>
</gene>
<accession>A0A2H3BRN3</accession>
<proteinExistence type="predicted"/>